<dbReference type="OrthoDB" id="609485at2"/>
<keyword evidence="1" id="KW-0732">Signal</keyword>
<evidence type="ECO:0000256" key="1">
    <source>
        <dbReference type="SAM" id="SignalP"/>
    </source>
</evidence>
<reference evidence="3" key="1">
    <citation type="submission" date="2017-02" db="EMBL/GenBank/DDBJ databases">
        <authorList>
            <person name="Varghese N."/>
            <person name="Submissions S."/>
        </authorList>
    </citation>
    <scope>NUCLEOTIDE SEQUENCE [LARGE SCALE GENOMIC DNA]</scope>
    <source>
        <strain evidence="3">DSM 22385</strain>
    </source>
</reference>
<organism evidence="2 3">
    <name type="scientific">Daejeonella lutea</name>
    <dbReference type="NCBI Taxonomy" id="572036"/>
    <lineage>
        <taxon>Bacteria</taxon>
        <taxon>Pseudomonadati</taxon>
        <taxon>Bacteroidota</taxon>
        <taxon>Sphingobacteriia</taxon>
        <taxon>Sphingobacteriales</taxon>
        <taxon>Sphingobacteriaceae</taxon>
        <taxon>Daejeonella</taxon>
    </lineage>
</organism>
<accession>A0A1T5EBM7</accession>
<keyword evidence="3" id="KW-1185">Reference proteome</keyword>
<feature type="signal peptide" evidence="1">
    <location>
        <begin position="1"/>
        <end position="21"/>
    </location>
</feature>
<dbReference type="RefSeq" id="WP_079703382.1">
    <property type="nucleotide sequence ID" value="NZ_FUYR01000003.1"/>
</dbReference>
<evidence type="ECO:0008006" key="4">
    <source>
        <dbReference type="Google" id="ProtNLM"/>
    </source>
</evidence>
<feature type="chain" id="PRO_5012165377" description="MG2 domain-containing protein" evidence="1">
    <location>
        <begin position="22"/>
        <end position="930"/>
    </location>
</feature>
<dbReference type="Proteomes" id="UP000189981">
    <property type="component" value="Unassembled WGS sequence"/>
</dbReference>
<dbReference type="Gene3D" id="2.60.40.1930">
    <property type="match status" value="1"/>
</dbReference>
<dbReference type="STRING" id="572036.SAMN05661099_2865"/>
<sequence length="930" mass="103616">MVYTRYWLLVFIVLCRTSTSAQDLRQSQLNTLVDSIRSYNIARSIEKIYVQFDKPHYLSTDTIWFKAYAFDAAQLTNSTKSGLMYIEIATDSNKVVKRMMLPLVVGVTWGNIALNADEFAEGTYTFRAYTNWMRNFGEEYLFSKAFLISEPGQNSWLVNSKMNLSSAEGKDILGVSMQFRDLEKAAVGLRPMRVRVMDGKRTIYRADKETSLYGDMDLQFNLPERTDPNSLSIIAEDMRKGQGNRKLAIPLPLNRPKNIDLQFMPEGGQLVAGLASDVGFKAIAEDGKGVDISGVIRDSKMHEVANFSSTHKGMGSLVFTPAPAETYTAQVIMSDGSKKDYPLPAVKTSGTVVKVVNRVNSEIIDVLIQASPDLIGENSFYKLIAQNNGALYYAASVLLKQPLTRVRMEKNLFASGVSKITLLNELNAPRNERMIFINREDQFNIKLNTNKPSYSSRDSISLEIQVNDQAGNPVVGSFALAVTDDNHVKNDSVNSANILSSMLITSGLKGSVEDPGYYLSSSEPSQAWANLDLLLMTQGWTGFNWPEVFAPKKPLLYVPELQFAITGKVTNMFNKGIGNSQLVLLSKKPLLVIDTLTDANGRFRFDNMPLADTAVYVIQSRNKRGASFNVGIEVDEFIPPVFSPAKERFTPWYINTDTIFLKATKSVIEEQHRYDAPAGVNVLGEVVVTAKKIIKDSKNRNGAGNADYILDEKDMEAARKLTLLEVLEKRFGNVRTIVKRAASMEEQDTLKYYMLSAEINLVIDGVFVRSMGVGEDAYMKYLTAEDITGAEIMKSSKYGLSYDPEFIRKLTAKGPPPIYIELTTRSGNGAFLKKTPGVYLYKPLPYSFPATFYRPRYLVKETKPALADLRSTIHWEPNIITGTDGRARVSFYSADQPGTYTVILEGVDMAGGLGFFSRKIVVNGNLKTEN</sequence>
<evidence type="ECO:0000313" key="3">
    <source>
        <dbReference type="Proteomes" id="UP000189981"/>
    </source>
</evidence>
<dbReference type="AlphaFoldDB" id="A0A1T5EBM7"/>
<evidence type="ECO:0000313" key="2">
    <source>
        <dbReference type="EMBL" id="SKB81281.1"/>
    </source>
</evidence>
<gene>
    <name evidence="2" type="ORF">SAMN05661099_2865</name>
</gene>
<protein>
    <recommendedName>
        <fullName evidence="4">MG2 domain-containing protein</fullName>
    </recommendedName>
</protein>
<dbReference type="EMBL" id="FUYR01000003">
    <property type="protein sequence ID" value="SKB81281.1"/>
    <property type="molecule type" value="Genomic_DNA"/>
</dbReference>
<proteinExistence type="predicted"/>
<name>A0A1T5EBM7_9SPHI</name>